<accession>A0ABV2TE36</accession>
<comment type="caution">
    <text evidence="1">The sequence shown here is derived from an EMBL/GenBank/DDBJ whole genome shotgun (WGS) entry which is preliminary data.</text>
</comment>
<gene>
    <name evidence="1" type="ORF">ABR189_28090</name>
</gene>
<proteinExistence type="predicted"/>
<reference evidence="1 2" key="1">
    <citation type="submission" date="2024-06" db="EMBL/GenBank/DDBJ databases">
        <title>Chitinophaga defluvii sp. nov., isolated from municipal sewage.</title>
        <authorList>
            <person name="Zhang L."/>
        </authorList>
    </citation>
    <scope>NUCLEOTIDE SEQUENCE [LARGE SCALE GENOMIC DNA]</scope>
    <source>
        <strain evidence="1 2">H8</strain>
    </source>
</reference>
<name>A0ABV2TE36_9BACT</name>
<sequence>MQARLQQKLVLTPGTVSSAFLLTVLKQQAGLKLSYNPKQLPLSANVEIKSNALTVQEVLQVLQSADIHYRIIGGHVILQTKKAVVNVPPSKVITAPPAGDKTAELLHKKAGGPATSGRKTAVAGVQVKTAAAGMGRTSQDTLSVPGKPEKHTITAAGIILTSQDTLATSGKPVGDSTLEQGRSFYMYAIPSAYPRIAAPVHLLRAPVPAFAANTPVAFFSPQQKKNGTVFYVAAGIATDEIWRVSPVIQIGVPWLFAVGAWNTNFTQHSWSYGLGTSLRLSDQWKLGLTLTTGTMEKKYLDTLFIRSDFVVKGRLTRGGITLEKQLNEQCSIRFGPVMNILKTTYYLKGVAIPPPRTVAANSSPDKLYVPLKVPYTLSNTYSPSAVSNTKTWIGVQVSIFYRPDFFTRK</sequence>
<protein>
    <submittedName>
        <fullName evidence="1">STN domain-containing protein</fullName>
    </submittedName>
</protein>
<organism evidence="1 2">
    <name type="scientific">Chitinophaga defluvii</name>
    <dbReference type="NCBI Taxonomy" id="3163343"/>
    <lineage>
        <taxon>Bacteria</taxon>
        <taxon>Pseudomonadati</taxon>
        <taxon>Bacteroidota</taxon>
        <taxon>Chitinophagia</taxon>
        <taxon>Chitinophagales</taxon>
        <taxon>Chitinophagaceae</taxon>
        <taxon>Chitinophaga</taxon>
    </lineage>
</organism>
<dbReference type="Proteomes" id="UP001549749">
    <property type="component" value="Unassembled WGS sequence"/>
</dbReference>
<evidence type="ECO:0000313" key="2">
    <source>
        <dbReference type="Proteomes" id="UP001549749"/>
    </source>
</evidence>
<keyword evidence="2" id="KW-1185">Reference proteome</keyword>
<dbReference type="EMBL" id="JBEXAC010000003">
    <property type="protein sequence ID" value="MET7001276.1"/>
    <property type="molecule type" value="Genomic_DNA"/>
</dbReference>
<dbReference type="RefSeq" id="WP_354663848.1">
    <property type="nucleotide sequence ID" value="NZ_JBEXAC010000003.1"/>
</dbReference>
<evidence type="ECO:0000313" key="1">
    <source>
        <dbReference type="EMBL" id="MET7001276.1"/>
    </source>
</evidence>